<evidence type="ECO:0000256" key="1">
    <source>
        <dbReference type="ARBA" id="ARBA00022737"/>
    </source>
</evidence>
<protein>
    <submittedName>
        <fullName evidence="3">Rsph1 protein</fullName>
    </submittedName>
</protein>
<sequence length="339" mass="38533">ARKITPPASSPRPPPVHPDRAMAGYDKVPAEWSRPTTWPPRKSLPERRPDAPHVVLSTKFGEPWYSISIGIKEILEELGCTVYNPNTDNKALTVSKHLSRVSELYKDKADDRWLRTFTENLDRILERKSGFVLQIQQGMAQEKSDMQVAEERMGKMWAVPRMGIYAFPTRSATYTRGGNTLAEQYLALAVERAQKQWEEERIKDEVEMVSEWFEPLEGDRELRVDDRGHLQGRARCTYPSGNVYEGEFQDGRRHGKGTFTYKSGAVYEGQWKDGQQHGKGTFTSASGNVEVGFYDKDERKGRGVKLSADRRQAWLLMDGKKEREVSVAEAGGPPNQRKG</sequence>
<dbReference type="Pfam" id="PF02493">
    <property type="entry name" value="MORN"/>
    <property type="match status" value="3"/>
</dbReference>
<evidence type="ECO:0000256" key="2">
    <source>
        <dbReference type="SAM" id="MobiDB-lite"/>
    </source>
</evidence>
<dbReference type="AlphaFoldDB" id="A0A812LIN8"/>
<feature type="non-terminal residue" evidence="3">
    <location>
        <position position="1"/>
    </location>
</feature>
<dbReference type="InterPro" id="IPR003409">
    <property type="entry name" value="MORN"/>
</dbReference>
<dbReference type="EMBL" id="CAJNJA010009481">
    <property type="protein sequence ID" value="CAE7247297.1"/>
    <property type="molecule type" value="Genomic_DNA"/>
</dbReference>
<dbReference type="PANTHER" id="PTHR23084:SF263">
    <property type="entry name" value="MORN REPEAT-CONTAINING PROTEIN 1"/>
    <property type="match status" value="1"/>
</dbReference>
<proteinExistence type="predicted"/>
<gene>
    <name evidence="3" type="primary">Rsph1</name>
    <name evidence="3" type="ORF">SNEC2469_LOCUS4893</name>
</gene>
<reference evidence="3" key="1">
    <citation type="submission" date="2021-02" db="EMBL/GenBank/DDBJ databases">
        <authorList>
            <person name="Dougan E. K."/>
            <person name="Rhodes N."/>
            <person name="Thang M."/>
            <person name="Chan C."/>
        </authorList>
    </citation>
    <scope>NUCLEOTIDE SEQUENCE</scope>
</reference>
<organism evidence="3 4">
    <name type="scientific">Symbiodinium necroappetens</name>
    <dbReference type="NCBI Taxonomy" id="1628268"/>
    <lineage>
        <taxon>Eukaryota</taxon>
        <taxon>Sar</taxon>
        <taxon>Alveolata</taxon>
        <taxon>Dinophyceae</taxon>
        <taxon>Suessiales</taxon>
        <taxon>Symbiodiniaceae</taxon>
        <taxon>Symbiodinium</taxon>
    </lineage>
</organism>
<dbReference type="OrthoDB" id="441062at2759"/>
<feature type="non-terminal residue" evidence="3">
    <location>
        <position position="339"/>
    </location>
</feature>
<dbReference type="Gene3D" id="2.20.110.10">
    <property type="entry name" value="Histone H3 K4-specific methyltransferase SET7/9 N-terminal domain"/>
    <property type="match status" value="2"/>
</dbReference>
<name>A0A812LIN8_9DINO</name>
<evidence type="ECO:0000313" key="3">
    <source>
        <dbReference type="EMBL" id="CAE7247297.1"/>
    </source>
</evidence>
<evidence type="ECO:0000313" key="4">
    <source>
        <dbReference type="Proteomes" id="UP000601435"/>
    </source>
</evidence>
<dbReference type="PANTHER" id="PTHR23084">
    <property type="entry name" value="PHOSPHATIDYLINOSITOL-4-PHOSPHATE 5-KINASE RELATED"/>
    <property type="match status" value="1"/>
</dbReference>
<dbReference type="Proteomes" id="UP000601435">
    <property type="component" value="Unassembled WGS sequence"/>
</dbReference>
<feature type="region of interest" description="Disordered" evidence="2">
    <location>
        <begin position="1"/>
        <end position="49"/>
    </location>
</feature>
<dbReference type="SMART" id="SM00698">
    <property type="entry name" value="MORN"/>
    <property type="match status" value="3"/>
</dbReference>
<keyword evidence="1" id="KW-0677">Repeat</keyword>
<keyword evidence="4" id="KW-1185">Reference proteome</keyword>
<dbReference type="SUPFAM" id="SSF82185">
    <property type="entry name" value="Histone H3 K4-specific methyltransferase SET7/9 N-terminal domain"/>
    <property type="match status" value="1"/>
</dbReference>
<accession>A0A812LIN8</accession>
<comment type="caution">
    <text evidence="3">The sequence shown here is derived from an EMBL/GenBank/DDBJ whole genome shotgun (WGS) entry which is preliminary data.</text>
</comment>